<accession>A0AAV1C4K3</accession>
<evidence type="ECO:0000256" key="1">
    <source>
        <dbReference type="SAM" id="MobiDB-lite"/>
    </source>
</evidence>
<dbReference type="Proteomes" id="UP001161247">
    <property type="component" value="Chromosome 1"/>
</dbReference>
<dbReference type="AlphaFoldDB" id="A0AAV1C4K3"/>
<feature type="region of interest" description="Disordered" evidence="1">
    <location>
        <begin position="1"/>
        <end position="25"/>
    </location>
</feature>
<gene>
    <name evidence="2" type="ORF">OLC1_LOCUS1851</name>
</gene>
<organism evidence="2 3">
    <name type="scientific">Oldenlandia corymbosa var. corymbosa</name>
    <dbReference type="NCBI Taxonomy" id="529605"/>
    <lineage>
        <taxon>Eukaryota</taxon>
        <taxon>Viridiplantae</taxon>
        <taxon>Streptophyta</taxon>
        <taxon>Embryophyta</taxon>
        <taxon>Tracheophyta</taxon>
        <taxon>Spermatophyta</taxon>
        <taxon>Magnoliopsida</taxon>
        <taxon>eudicotyledons</taxon>
        <taxon>Gunneridae</taxon>
        <taxon>Pentapetalae</taxon>
        <taxon>asterids</taxon>
        <taxon>lamiids</taxon>
        <taxon>Gentianales</taxon>
        <taxon>Rubiaceae</taxon>
        <taxon>Rubioideae</taxon>
        <taxon>Spermacoceae</taxon>
        <taxon>Hedyotis-Oldenlandia complex</taxon>
        <taxon>Oldenlandia</taxon>
    </lineage>
</organism>
<reference evidence="2" key="1">
    <citation type="submission" date="2023-03" db="EMBL/GenBank/DDBJ databases">
        <authorList>
            <person name="Julca I."/>
        </authorList>
    </citation>
    <scope>NUCLEOTIDE SEQUENCE</scope>
</reference>
<name>A0AAV1C4K3_OLDCO</name>
<evidence type="ECO:0000313" key="3">
    <source>
        <dbReference type="Proteomes" id="UP001161247"/>
    </source>
</evidence>
<proteinExistence type="predicted"/>
<keyword evidence="3" id="KW-1185">Reference proteome</keyword>
<evidence type="ECO:0000313" key="2">
    <source>
        <dbReference type="EMBL" id="CAI9089518.1"/>
    </source>
</evidence>
<feature type="compositionally biased region" description="Low complexity" evidence="1">
    <location>
        <begin position="1"/>
        <end position="21"/>
    </location>
</feature>
<dbReference type="EMBL" id="OX459118">
    <property type="protein sequence ID" value="CAI9089518.1"/>
    <property type="molecule type" value="Genomic_DNA"/>
</dbReference>
<protein>
    <submittedName>
        <fullName evidence="2">OLC1v1024105C1</fullName>
    </submittedName>
</protein>
<sequence>MASQNNANFNNHPNPNINNQNGVGTGLIHSNGFHNVIITPDSPLPEENEFNHLGAVERPRATGTITSAGGSSCWAVLEHPMEMAASFDRLVTPTLRSQQC</sequence>